<proteinExistence type="predicted"/>
<feature type="binding site" evidence="4">
    <location>
        <position position="115"/>
    </location>
    <ligand>
        <name>Mg(2+)</name>
        <dbReference type="ChEBI" id="CHEBI:18420"/>
    </ligand>
</feature>
<dbReference type="GO" id="GO:0046872">
    <property type="term" value="F:metal ion binding"/>
    <property type="evidence" value="ECO:0007669"/>
    <property type="project" value="UniProtKB-KW"/>
</dbReference>
<reference evidence="6" key="2">
    <citation type="submission" date="2025-09" db="UniProtKB">
        <authorList>
            <consortium name="Ensembl"/>
        </authorList>
    </citation>
    <scope>IDENTIFICATION</scope>
</reference>
<evidence type="ECO:0000256" key="3">
    <source>
        <dbReference type="PIRSR" id="PIRSR606689-1"/>
    </source>
</evidence>
<feature type="binding site" evidence="3">
    <location>
        <begin position="90"/>
        <end position="97"/>
    </location>
    <ligand>
        <name>GTP</name>
        <dbReference type="ChEBI" id="CHEBI:37565"/>
    </ligand>
</feature>
<evidence type="ECO:0000313" key="6">
    <source>
        <dbReference type="Ensembl" id="ENSCABP00000024787.1"/>
    </source>
</evidence>
<evidence type="ECO:0000256" key="2">
    <source>
        <dbReference type="ARBA" id="ARBA00023134"/>
    </source>
</evidence>
<dbReference type="PANTHER" id="PTHR47575:SF1">
    <property type="entry name" value="ADP-RIBOSYLATION FACTOR-LIKE PROTEIN 10"/>
    <property type="match status" value="1"/>
</dbReference>
<keyword evidence="5" id="KW-1133">Transmembrane helix</keyword>
<dbReference type="OMA" id="FLELIRC"/>
<dbReference type="InterPro" id="IPR006689">
    <property type="entry name" value="Small_GTPase_ARF/SAR"/>
</dbReference>
<keyword evidence="1 3" id="KW-0547">Nucleotide-binding</keyword>
<dbReference type="PROSITE" id="PS51417">
    <property type="entry name" value="ARF"/>
    <property type="match status" value="1"/>
</dbReference>
<keyword evidence="4" id="KW-0479">Metal-binding</keyword>
<dbReference type="PRINTS" id="PR00328">
    <property type="entry name" value="SAR1GTPBP"/>
</dbReference>
<gene>
    <name evidence="6" type="primary">ARL10</name>
</gene>
<keyword evidence="2 3" id="KW-0342">GTP-binding</keyword>
<dbReference type="GO" id="GO:0005525">
    <property type="term" value="F:GTP binding"/>
    <property type="evidence" value="ECO:0007669"/>
    <property type="project" value="UniProtKB-KW"/>
</dbReference>
<accession>A0A8C0IZS3</accession>
<feature type="transmembrane region" description="Helical" evidence="5">
    <location>
        <begin position="6"/>
        <end position="29"/>
    </location>
</feature>
<dbReference type="SMART" id="SM00177">
    <property type="entry name" value="ARF"/>
    <property type="match status" value="1"/>
</dbReference>
<evidence type="ECO:0000256" key="1">
    <source>
        <dbReference type="ARBA" id="ARBA00022741"/>
    </source>
</evidence>
<evidence type="ECO:0000256" key="5">
    <source>
        <dbReference type="SAM" id="Phobius"/>
    </source>
</evidence>
<evidence type="ECO:0000256" key="4">
    <source>
        <dbReference type="PIRSR" id="PIRSR606689-2"/>
    </source>
</evidence>
<evidence type="ECO:0000313" key="7">
    <source>
        <dbReference type="Proteomes" id="UP000694404"/>
    </source>
</evidence>
<keyword evidence="5" id="KW-0472">Membrane</keyword>
<dbReference type="InterPro" id="IPR042951">
    <property type="entry name" value="ARL10"/>
</dbReference>
<dbReference type="AlphaFoldDB" id="A0A8C0IZS3"/>
<name>A0A8C0IZS3_CHEAB</name>
<dbReference type="InterPro" id="IPR027417">
    <property type="entry name" value="P-loop_NTPase"/>
</dbReference>
<dbReference type="PANTHER" id="PTHR47575">
    <property type="entry name" value="ADP-RIBOSYLATION FACTOR-LIKE PROTEIN 10"/>
    <property type="match status" value="1"/>
</dbReference>
<feature type="binding site" evidence="3">
    <location>
        <position position="137"/>
    </location>
    <ligand>
        <name>GTP</name>
        <dbReference type="ChEBI" id="CHEBI:37565"/>
    </ligand>
</feature>
<keyword evidence="4" id="KW-0460">Magnesium</keyword>
<dbReference type="Pfam" id="PF00025">
    <property type="entry name" value="Arf"/>
    <property type="match status" value="1"/>
</dbReference>
<protein>
    <submittedName>
        <fullName evidence="6">ARF like GTPase 10</fullName>
    </submittedName>
</protein>
<organism evidence="6 7">
    <name type="scientific">Chelonoidis abingdonii</name>
    <name type="common">Abingdon island giant tortoise</name>
    <name type="synonym">Testudo abingdonii</name>
    <dbReference type="NCBI Taxonomy" id="106734"/>
    <lineage>
        <taxon>Eukaryota</taxon>
        <taxon>Metazoa</taxon>
        <taxon>Chordata</taxon>
        <taxon>Craniata</taxon>
        <taxon>Vertebrata</taxon>
        <taxon>Euteleostomi</taxon>
        <taxon>Archelosauria</taxon>
        <taxon>Testudinata</taxon>
        <taxon>Testudines</taxon>
        <taxon>Cryptodira</taxon>
        <taxon>Durocryptodira</taxon>
        <taxon>Testudinoidea</taxon>
        <taxon>Testudinidae</taxon>
        <taxon>Chelonoidis</taxon>
    </lineage>
</organism>
<dbReference type="Gene3D" id="3.40.50.300">
    <property type="entry name" value="P-loop containing nucleotide triphosphate hydrolases"/>
    <property type="match status" value="1"/>
</dbReference>
<keyword evidence="5" id="KW-0812">Transmembrane</keyword>
<dbReference type="Proteomes" id="UP000694404">
    <property type="component" value="Unplaced"/>
</dbReference>
<reference evidence="6" key="1">
    <citation type="submission" date="2025-08" db="UniProtKB">
        <authorList>
            <consortium name="Ensembl"/>
        </authorList>
    </citation>
    <scope>IDENTIFICATION</scope>
</reference>
<dbReference type="Ensembl" id="ENSCABT00000027161.1">
    <property type="protein sequence ID" value="ENSCABP00000024787.1"/>
    <property type="gene ID" value="ENSCABG00000018250.1"/>
</dbReference>
<dbReference type="GeneTree" id="ENSGT00940000160017"/>
<dbReference type="GO" id="GO:0003924">
    <property type="term" value="F:GTPase activity"/>
    <property type="evidence" value="ECO:0007669"/>
    <property type="project" value="InterPro"/>
</dbReference>
<dbReference type="SUPFAM" id="SSF52540">
    <property type="entry name" value="P-loop containing nucleoside triphosphate hydrolases"/>
    <property type="match status" value="1"/>
</dbReference>
<keyword evidence="7" id="KW-1185">Reference proteome</keyword>
<feature type="binding site" evidence="4">
    <location>
        <position position="97"/>
    </location>
    <ligand>
        <name>Mg(2+)</name>
        <dbReference type="ChEBI" id="CHEBI:18420"/>
    </ligand>
</feature>
<sequence>MAPPGAFGHLSLALGAAVAALGSILIIAWRTYFPGGGRCGARWEPPLAAGQNAALPLAGPCISHSAAPTNSSPLLSWQLDFSMRQVLVLGLEGAGKSSVLHYISSEAAKDRTAPTQGFNSVQVYADGFQIDLLELGGSQNLRFYWNQYLSQAHVLVFVVDSADRPHLPTARQELHWLLAEDPRLPLVILANKQVRISRCLAGSQGRAHLPSPVSRCLRARCCNHSLCVEEATGGLVSLPHAQEMGAEGERCFLELIRCFPKLSRADAEEPQGPPALVQRYFNAFRVGIAEGHRQETLGRC</sequence>